<evidence type="ECO:0000256" key="8">
    <source>
        <dbReference type="SAM" id="MobiDB-lite"/>
    </source>
</evidence>
<dbReference type="GO" id="GO:0005743">
    <property type="term" value="C:mitochondrial inner membrane"/>
    <property type="evidence" value="ECO:0007669"/>
    <property type="project" value="UniProtKB-SubCell"/>
</dbReference>
<feature type="compositionally biased region" description="Low complexity" evidence="8">
    <location>
        <begin position="32"/>
        <end position="46"/>
    </location>
</feature>
<protein>
    <recommendedName>
        <fullName evidence="10">Letm1 RBD domain-containing protein</fullName>
    </recommendedName>
</protein>
<comment type="subcellular location">
    <subcellularLocation>
        <location evidence="1">Mitochondrion inner membrane</location>
        <topology evidence="1">Single-pass membrane protein</topology>
    </subcellularLocation>
</comment>
<evidence type="ECO:0000256" key="9">
    <source>
        <dbReference type="SAM" id="Phobius"/>
    </source>
</evidence>
<dbReference type="GO" id="GO:0030003">
    <property type="term" value="P:intracellular monoatomic cation homeostasis"/>
    <property type="evidence" value="ECO:0007669"/>
    <property type="project" value="TreeGrafter"/>
</dbReference>
<organism evidence="11 12">
    <name type="scientific">Daedalea quercina L-15889</name>
    <dbReference type="NCBI Taxonomy" id="1314783"/>
    <lineage>
        <taxon>Eukaryota</taxon>
        <taxon>Fungi</taxon>
        <taxon>Dikarya</taxon>
        <taxon>Basidiomycota</taxon>
        <taxon>Agaricomycotina</taxon>
        <taxon>Agaricomycetes</taxon>
        <taxon>Polyporales</taxon>
        <taxon>Fomitopsis</taxon>
    </lineage>
</organism>
<accession>A0A165PKK7</accession>
<evidence type="ECO:0000256" key="5">
    <source>
        <dbReference type="ARBA" id="ARBA00023128"/>
    </source>
</evidence>
<evidence type="ECO:0000256" key="3">
    <source>
        <dbReference type="ARBA" id="ARBA00022792"/>
    </source>
</evidence>
<keyword evidence="2 9" id="KW-0812">Transmembrane</keyword>
<dbReference type="AlphaFoldDB" id="A0A165PKK7"/>
<reference evidence="11 12" key="1">
    <citation type="journal article" date="2016" name="Mol. Biol. Evol.">
        <title>Comparative Genomics of Early-Diverging Mushroom-Forming Fungi Provides Insights into the Origins of Lignocellulose Decay Capabilities.</title>
        <authorList>
            <person name="Nagy L.G."/>
            <person name="Riley R."/>
            <person name="Tritt A."/>
            <person name="Adam C."/>
            <person name="Daum C."/>
            <person name="Floudas D."/>
            <person name="Sun H."/>
            <person name="Yadav J.S."/>
            <person name="Pangilinan J."/>
            <person name="Larsson K.H."/>
            <person name="Matsuura K."/>
            <person name="Barry K."/>
            <person name="Labutti K."/>
            <person name="Kuo R."/>
            <person name="Ohm R.A."/>
            <person name="Bhattacharya S.S."/>
            <person name="Shirouzu T."/>
            <person name="Yoshinaga Y."/>
            <person name="Martin F.M."/>
            <person name="Grigoriev I.V."/>
            <person name="Hibbett D.S."/>
        </authorList>
    </citation>
    <scope>NUCLEOTIDE SEQUENCE [LARGE SCALE GENOMIC DNA]</scope>
    <source>
        <strain evidence="11 12">L-15889</strain>
    </source>
</reference>
<name>A0A165PKK7_9APHY</name>
<keyword evidence="3" id="KW-0999">Mitochondrion inner membrane</keyword>
<sequence>STPPPGTTKAGDASPLPIPGSPSTKAKVQLRPAPVKPAAKPSVTPVDPVPTPLKSSVSSTPKATTSETASTSKEETFIEATKHDLEDASQHGILAPPPPDASWVGKLWHQAKELFKFYWRGVKLIWTRRARVREMEERVRAGGPPLSRWEVKFIAMNKRDTLKLVPFLLMVIIIEEIIPLVVLYAPGILPSTCLLPSQKERIDTKRREKQMSFALNNRQLFEKLRQRLLANPTAPVRTLLDSSSLIALNGILALSTHGIDALRFRRLHRHLTAIAEDDVLLKRESLGQLLSQERLREALEERGIVTDGLSPKIWQARLQWWLTNAEGEDSFTQRVLLVASSGAGKFS</sequence>
<evidence type="ECO:0000256" key="6">
    <source>
        <dbReference type="ARBA" id="ARBA00023136"/>
    </source>
</evidence>
<dbReference type="EMBL" id="KV429068">
    <property type="protein sequence ID" value="KZT68316.1"/>
    <property type="molecule type" value="Genomic_DNA"/>
</dbReference>
<evidence type="ECO:0000313" key="12">
    <source>
        <dbReference type="Proteomes" id="UP000076727"/>
    </source>
</evidence>
<feature type="non-terminal residue" evidence="11">
    <location>
        <position position="1"/>
    </location>
</feature>
<dbReference type="InterPro" id="IPR044202">
    <property type="entry name" value="LETM1/MDM38-like"/>
</dbReference>
<evidence type="ECO:0000256" key="2">
    <source>
        <dbReference type="ARBA" id="ARBA00022692"/>
    </source>
</evidence>
<dbReference type="PANTHER" id="PTHR14009">
    <property type="entry name" value="LEUCINE ZIPPER-EF-HAND CONTAINING TRANSMEMBRANE PROTEIN"/>
    <property type="match status" value="1"/>
</dbReference>
<feature type="region of interest" description="Disordered" evidence="8">
    <location>
        <begin position="1"/>
        <end position="75"/>
    </location>
</feature>
<dbReference type="InterPro" id="IPR033122">
    <property type="entry name" value="LETM1-like_RBD"/>
</dbReference>
<dbReference type="GO" id="GO:0043022">
    <property type="term" value="F:ribosome binding"/>
    <property type="evidence" value="ECO:0007669"/>
    <property type="project" value="InterPro"/>
</dbReference>
<evidence type="ECO:0000256" key="1">
    <source>
        <dbReference type="ARBA" id="ARBA00004434"/>
    </source>
</evidence>
<dbReference type="OrthoDB" id="73691at2759"/>
<evidence type="ECO:0000256" key="7">
    <source>
        <dbReference type="PROSITE-ProRule" id="PRU01094"/>
    </source>
</evidence>
<proteinExistence type="predicted"/>
<dbReference type="PANTHER" id="PTHR14009:SF1">
    <property type="entry name" value="MITOCHONDRIAL PROTON_CALCIUM EXCHANGER PROTEIN"/>
    <property type="match status" value="1"/>
</dbReference>
<keyword evidence="12" id="KW-1185">Reference proteome</keyword>
<evidence type="ECO:0000256" key="4">
    <source>
        <dbReference type="ARBA" id="ARBA00022989"/>
    </source>
</evidence>
<feature type="compositionally biased region" description="Low complexity" evidence="8">
    <location>
        <begin position="58"/>
        <end position="71"/>
    </location>
</feature>
<gene>
    <name evidence="11" type="ORF">DAEQUDRAFT_671651</name>
</gene>
<evidence type="ECO:0000259" key="10">
    <source>
        <dbReference type="PROSITE" id="PS51758"/>
    </source>
</evidence>
<dbReference type="STRING" id="1314783.A0A165PKK7"/>
<dbReference type="PROSITE" id="PS51758">
    <property type="entry name" value="LETM1_RBD"/>
    <property type="match status" value="1"/>
</dbReference>
<dbReference type="Pfam" id="PF07766">
    <property type="entry name" value="LETM1_RBD"/>
    <property type="match status" value="1"/>
</dbReference>
<evidence type="ECO:0000313" key="11">
    <source>
        <dbReference type="EMBL" id="KZT68316.1"/>
    </source>
</evidence>
<keyword evidence="4 9" id="KW-1133">Transmembrane helix</keyword>
<keyword evidence="6 9" id="KW-0472">Membrane</keyword>
<dbReference type="Proteomes" id="UP000076727">
    <property type="component" value="Unassembled WGS sequence"/>
</dbReference>
<feature type="domain" description="Letm1 RBD" evidence="10">
    <location>
        <begin position="176"/>
        <end position="347"/>
    </location>
</feature>
<feature type="transmembrane region" description="Helical" evidence="9">
    <location>
        <begin position="164"/>
        <end position="185"/>
    </location>
</feature>
<keyword evidence="5 7" id="KW-0496">Mitochondrion</keyword>